<dbReference type="GO" id="GO:0030322">
    <property type="term" value="P:stabilization of membrane potential"/>
    <property type="evidence" value="ECO:0007669"/>
    <property type="project" value="TreeGrafter"/>
</dbReference>
<feature type="transmembrane region" description="Helical" evidence="9">
    <location>
        <begin position="103"/>
        <end position="124"/>
    </location>
</feature>
<gene>
    <name evidence="11" type="ORF">WA026_017259</name>
</gene>
<evidence type="ECO:0000256" key="1">
    <source>
        <dbReference type="ARBA" id="ARBA00004141"/>
    </source>
</evidence>
<dbReference type="SUPFAM" id="SSF81324">
    <property type="entry name" value="Voltage-gated potassium channels"/>
    <property type="match status" value="1"/>
</dbReference>
<sequence length="193" mass="21461">MMYDFATFRRPSAIWDPENPQQVTTTLEEETPTTPALSNFEIDDQFNLPISIAILILLLYIFFGAFFYGFMEGWNFFKSFYFVFISMSTIGFGDVVPNNPLCTIISIVYLVFGLALMSMCINVVQEKLSDTFKSASAKIGASMGIGVAAEDGSIVTVPPDQVEMPSVHEKIDSDDTNVEEDNNEPTVAEEKNS</sequence>
<dbReference type="GO" id="GO:0022841">
    <property type="term" value="F:potassium ion leak channel activity"/>
    <property type="evidence" value="ECO:0007669"/>
    <property type="project" value="TreeGrafter"/>
</dbReference>
<feature type="transmembrane region" description="Helical" evidence="9">
    <location>
        <begin position="48"/>
        <end position="68"/>
    </location>
</feature>
<evidence type="ECO:0000256" key="8">
    <source>
        <dbReference type="SAM" id="MobiDB-lite"/>
    </source>
</evidence>
<keyword evidence="3 9" id="KW-0812">Transmembrane</keyword>
<comment type="subcellular location">
    <subcellularLocation>
        <location evidence="1">Membrane</location>
        <topology evidence="1">Multi-pass membrane protein</topology>
    </subcellularLocation>
</comment>
<keyword evidence="4 9" id="KW-1133">Transmembrane helix</keyword>
<reference evidence="11 12" key="1">
    <citation type="submission" date="2023-03" db="EMBL/GenBank/DDBJ databases">
        <title>Genome insight into feeding habits of ladybird beetles.</title>
        <authorList>
            <person name="Li H.-S."/>
            <person name="Huang Y.-H."/>
            <person name="Pang H."/>
        </authorList>
    </citation>
    <scope>NUCLEOTIDE SEQUENCE [LARGE SCALE GENOMIC DNA]</scope>
    <source>
        <strain evidence="11">SYSU_2023b</strain>
        <tissue evidence="11">Whole body</tissue>
    </source>
</reference>
<dbReference type="Proteomes" id="UP001431783">
    <property type="component" value="Unassembled WGS sequence"/>
</dbReference>
<evidence type="ECO:0000256" key="6">
    <source>
        <dbReference type="ARBA" id="ARBA00023136"/>
    </source>
</evidence>
<proteinExistence type="predicted"/>
<dbReference type="AlphaFoldDB" id="A0AAW1UML2"/>
<evidence type="ECO:0000313" key="11">
    <source>
        <dbReference type="EMBL" id="KAK9881737.1"/>
    </source>
</evidence>
<comment type="caution">
    <text evidence="11">The sequence shown here is derived from an EMBL/GenBank/DDBJ whole genome shotgun (WGS) entry which is preliminary data.</text>
</comment>
<dbReference type="InterPro" id="IPR003280">
    <property type="entry name" value="2pore_dom_K_chnl"/>
</dbReference>
<dbReference type="PANTHER" id="PTHR11003">
    <property type="entry name" value="POTASSIUM CHANNEL, SUBFAMILY K"/>
    <property type="match status" value="1"/>
</dbReference>
<feature type="compositionally biased region" description="Acidic residues" evidence="8">
    <location>
        <begin position="174"/>
        <end position="183"/>
    </location>
</feature>
<feature type="domain" description="Potassium channel" evidence="10">
    <location>
        <begin position="56"/>
        <end position="128"/>
    </location>
</feature>
<dbReference type="InterPro" id="IPR013099">
    <property type="entry name" value="K_chnl_dom"/>
</dbReference>
<feature type="region of interest" description="Disordered" evidence="8">
    <location>
        <begin position="165"/>
        <end position="193"/>
    </location>
</feature>
<organism evidence="11 12">
    <name type="scientific">Henosepilachna vigintioctopunctata</name>
    <dbReference type="NCBI Taxonomy" id="420089"/>
    <lineage>
        <taxon>Eukaryota</taxon>
        <taxon>Metazoa</taxon>
        <taxon>Ecdysozoa</taxon>
        <taxon>Arthropoda</taxon>
        <taxon>Hexapoda</taxon>
        <taxon>Insecta</taxon>
        <taxon>Pterygota</taxon>
        <taxon>Neoptera</taxon>
        <taxon>Endopterygota</taxon>
        <taxon>Coleoptera</taxon>
        <taxon>Polyphaga</taxon>
        <taxon>Cucujiformia</taxon>
        <taxon>Coccinelloidea</taxon>
        <taxon>Coccinellidae</taxon>
        <taxon>Epilachninae</taxon>
        <taxon>Epilachnini</taxon>
        <taxon>Henosepilachna</taxon>
    </lineage>
</organism>
<dbReference type="GO" id="GO:0005886">
    <property type="term" value="C:plasma membrane"/>
    <property type="evidence" value="ECO:0007669"/>
    <property type="project" value="TreeGrafter"/>
</dbReference>
<dbReference type="Gene3D" id="1.10.287.70">
    <property type="match status" value="1"/>
</dbReference>
<evidence type="ECO:0000256" key="7">
    <source>
        <dbReference type="ARBA" id="ARBA00023303"/>
    </source>
</evidence>
<evidence type="ECO:0000256" key="5">
    <source>
        <dbReference type="ARBA" id="ARBA00023065"/>
    </source>
</evidence>
<keyword evidence="2" id="KW-0813">Transport</keyword>
<evidence type="ECO:0000313" key="12">
    <source>
        <dbReference type="Proteomes" id="UP001431783"/>
    </source>
</evidence>
<name>A0AAW1UML2_9CUCU</name>
<dbReference type="Pfam" id="PF07885">
    <property type="entry name" value="Ion_trans_2"/>
    <property type="match status" value="1"/>
</dbReference>
<evidence type="ECO:0000256" key="4">
    <source>
        <dbReference type="ARBA" id="ARBA00022989"/>
    </source>
</evidence>
<evidence type="ECO:0000256" key="3">
    <source>
        <dbReference type="ARBA" id="ARBA00022692"/>
    </source>
</evidence>
<feature type="transmembrane region" description="Helical" evidence="9">
    <location>
        <begin position="80"/>
        <end position="97"/>
    </location>
</feature>
<keyword evidence="7" id="KW-0407">Ion channel</keyword>
<keyword evidence="6 9" id="KW-0472">Membrane</keyword>
<dbReference type="PANTHER" id="PTHR11003:SF335">
    <property type="entry name" value="POTASSIUM CHANNEL DOMAIN-CONTAINING PROTEIN"/>
    <property type="match status" value="1"/>
</dbReference>
<evidence type="ECO:0000256" key="9">
    <source>
        <dbReference type="SAM" id="Phobius"/>
    </source>
</evidence>
<keyword evidence="5" id="KW-0406">Ion transport</keyword>
<dbReference type="GO" id="GO:0015271">
    <property type="term" value="F:outward rectifier potassium channel activity"/>
    <property type="evidence" value="ECO:0007669"/>
    <property type="project" value="TreeGrafter"/>
</dbReference>
<evidence type="ECO:0000256" key="2">
    <source>
        <dbReference type="ARBA" id="ARBA00022448"/>
    </source>
</evidence>
<protein>
    <recommendedName>
        <fullName evidence="10">Potassium channel domain-containing protein</fullName>
    </recommendedName>
</protein>
<evidence type="ECO:0000259" key="10">
    <source>
        <dbReference type="Pfam" id="PF07885"/>
    </source>
</evidence>
<dbReference type="EMBL" id="JARQZJ010000070">
    <property type="protein sequence ID" value="KAK9881737.1"/>
    <property type="molecule type" value="Genomic_DNA"/>
</dbReference>
<keyword evidence="12" id="KW-1185">Reference proteome</keyword>
<accession>A0AAW1UML2</accession>